<dbReference type="RefSeq" id="WP_260902103.1">
    <property type="nucleotide sequence ID" value="NZ_JAOCZP010000002.1"/>
</dbReference>
<dbReference type="PANTHER" id="PTHR43831">
    <property type="entry name" value="ISOBUTYRYL-COA DEHYDROGENASE"/>
    <property type="match status" value="1"/>
</dbReference>
<dbReference type="InterPro" id="IPR037069">
    <property type="entry name" value="AcylCoA_DH/ox_N_sf"/>
</dbReference>
<dbReference type="Pfam" id="PF00441">
    <property type="entry name" value="Acyl-CoA_dh_1"/>
    <property type="match status" value="1"/>
</dbReference>
<comment type="similarity">
    <text evidence="2 5">Belongs to the acyl-CoA dehydrogenase family.</text>
</comment>
<gene>
    <name evidence="9" type="ORF">N5A92_09500</name>
</gene>
<dbReference type="Gene3D" id="2.40.110.10">
    <property type="entry name" value="Butyryl-CoA Dehydrogenase, subunit A, domain 2"/>
    <property type="match status" value="1"/>
</dbReference>
<evidence type="ECO:0000256" key="4">
    <source>
        <dbReference type="ARBA" id="ARBA00022827"/>
    </source>
</evidence>
<feature type="domain" description="Acyl-CoA dehydrogenase/oxidase C-terminal" evidence="6">
    <location>
        <begin position="236"/>
        <end position="386"/>
    </location>
</feature>
<dbReference type="EMBL" id="JAOCZP010000002">
    <property type="protein sequence ID" value="MCT7375267.1"/>
    <property type="molecule type" value="Genomic_DNA"/>
</dbReference>
<dbReference type="InterPro" id="IPR046373">
    <property type="entry name" value="Acyl-CoA_Oxase/DH_mid-dom_sf"/>
</dbReference>
<keyword evidence="4 5" id="KW-0274">FAD</keyword>
<dbReference type="Pfam" id="PF02771">
    <property type="entry name" value="Acyl-CoA_dh_N"/>
    <property type="match status" value="1"/>
</dbReference>
<dbReference type="InterPro" id="IPR034178">
    <property type="entry name" value="IBD"/>
</dbReference>
<keyword evidence="5" id="KW-0560">Oxidoreductase</keyword>
<dbReference type="InterPro" id="IPR036250">
    <property type="entry name" value="AcylCo_DH-like_C"/>
</dbReference>
<dbReference type="InterPro" id="IPR006091">
    <property type="entry name" value="Acyl-CoA_Oxase/DH_mid-dom"/>
</dbReference>
<evidence type="ECO:0000259" key="7">
    <source>
        <dbReference type="Pfam" id="PF02770"/>
    </source>
</evidence>
<dbReference type="SUPFAM" id="SSF47203">
    <property type="entry name" value="Acyl-CoA dehydrogenase C-terminal domain-like"/>
    <property type="match status" value="1"/>
</dbReference>
<evidence type="ECO:0000313" key="9">
    <source>
        <dbReference type="EMBL" id="MCT7375267.1"/>
    </source>
</evidence>
<feature type="domain" description="Acyl-CoA dehydrogenase/oxidase N-terminal" evidence="8">
    <location>
        <begin position="16"/>
        <end position="126"/>
    </location>
</feature>
<dbReference type="InterPro" id="IPR009075">
    <property type="entry name" value="AcylCo_DH/oxidase_C"/>
</dbReference>
<dbReference type="InterPro" id="IPR009100">
    <property type="entry name" value="AcylCoA_DH/oxidase_NM_dom_sf"/>
</dbReference>
<evidence type="ECO:0000256" key="3">
    <source>
        <dbReference type="ARBA" id="ARBA00022630"/>
    </source>
</evidence>
<dbReference type="PIRSF" id="PIRSF016578">
    <property type="entry name" value="HsaA"/>
    <property type="match status" value="1"/>
</dbReference>
<evidence type="ECO:0000256" key="5">
    <source>
        <dbReference type="RuleBase" id="RU362125"/>
    </source>
</evidence>
<dbReference type="Gene3D" id="1.10.540.10">
    <property type="entry name" value="Acyl-CoA dehydrogenase/oxidase, N-terminal domain"/>
    <property type="match status" value="1"/>
</dbReference>
<evidence type="ECO:0000256" key="2">
    <source>
        <dbReference type="ARBA" id="ARBA00009347"/>
    </source>
</evidence>
<dbReference type="Proteomes" id="UP001320831">
    <property type="component" value="Unassembled WGS sequence"/>
</dbReference>
<dbReference type="PROSITE" id="PS00072">
    <property type="entry name" value="ACYL_COA_DH_1"/>
    <property type="match status" value="1"/>
</dbReference>
<protein>
    <submittedName>
        <fullName evidence="9">Isobutyryl-CoA dehydrogenase</fullName>
    </submittedName>
</protein>
<dbReference type="SUPFAM" id="SSF56645">
    <property type="entry name" value="Acyl-CoA dehydrogenase NM domain-like"/>
    <property type="match status" value="1"/>
</dbReference>
<dbReference type="CDD" id="cd01162">
    <property type="entry name" value="IBD"/>
    <property type="match status" value="1"/>
</dbReference>
<evidence type="ECO:0000259" key="6">
    <source>
        <dbReference type="Pfam" id="PF00441"/>
    </source>
</evidence>
<dbReference type="InterPro" id="IPR006089">
    <property type="entry name" value="Acyl-CoA_DH_CS"/>
</dbReference>
<dbReference type="InterPro" id="IPR052547">
    <property type="entry name" value="Mito_Isobutyryl-CoADH"/>
</dbReference>
<keyword evidence="3 5" id="KW-0285">Flavoprotein</keyword>
<sequence>MEAIADSGSGPFALNADQRAIREMTQSFAADHVAPFALDWDRERHFPLNVIRQTGPLGFGGIYCAEDVGGSGLGRLDAVLIFEALAAACPGFSSFISIHNMAAWMIDTFGSEAQRKRLLPKLTSMEWLASYCLTEPGSGSDAAALRTKAVKSGGDYVLSGAKQFISGAGETELYVTMVRTGEDGPKGVSALVVPADAPGLSFGPLEKKMGWHMQPTRQVIFEDCKVPAENLLANEGDGFRIAMAGLDGGRLNIGACSLGGAQAAHEKAQAYTAEREAFGKTINRFQALQFKLADMETNLSAARVLLYTAAAKLDAKAPDASKWSAMAKRFVTDTCFDVANDALQLHGGYGYLHDYGLEKLVRDLRVHQILEGTNEIMRVIIARHLLGRVE</sequence>
<evidence type="ECO:0000256" key="1">
    <source>
        <dbReference type="ARBA" id="ARBA00001974"/>
    </source>
</evidence>
<evidence type="ECO:0000313" key="10">
    <source>
        <dbReference type="Proteomes" id="UP001320831"/>
    </source>
</evidence>
<name>A0ABT2LN50_9HYPH</name>
<comment type="cofactor">
    <cofactor evidence="1 5">
        <name>FAD</name>
        <dbReference type="ChEBI" id="CHEBI:57692"/>
    </cofactor>
</comment>
<dbReference type="Pfam" id="PF02770">
    <property type="entry name" value="Acyl-CoA_dh_M"/>
    <property type="match status" value="1"/>
</dbReference>
<evidence type="ECO:0000259" key="8">
    <source>
        <dbReference type="Pfam" id="PF02771"/>
    </source>
</evidence>
<dbReference type="PROSITE" id="PS00073">
    <property type="entry name" value="ACYL_COA_DH_2"/>
    <property type="match status" value="1"/>
</dbReference>
<organism evidence="9 10">
    <name type="scientific">Chelativorans salis</name>
    <dbReference type="NCBI Taxonomy" id="2978478"/>
    <lineage>
        <taxon>Bacteria</taxon>
        <taxon>Pseudomonadati</taxon>
        <taxon>Pseudomonadota</taxon>
        <taxon>Alphaproteobacteria</taxon>
        <taxon>Hyphomicrobiales</taxon>
        <taxon>Phyllobacteriaceae</taxon>
        <taxon>Chelativorans</taxon>
    </lineage>
</organism>
<comment type="caution">
    <text evidence="9">The sequence shown here is derived from an EMBL/GenBank/DDBJ whole genome shotgun (WGS) entry which is preliminary data.</text>
</comment>
<feature type="domain" description="Acyl-CoA oxidase/dehydrogenase middle" evidence="7">
    <location>
        <begin position="131"/>
        <end position="224"/>
    </location>
</feature>
<keyword evidence="10" id="KW-1185">Reference proteome</keyword>
<dbReference type="Gene3D" id="1.20.140.10">
    <property type="entry name" value="Butyryl-CoA Dehydrogenase, subunit A, domain 3"/>
    <property type="match status" value="1"/>
</dbReference>
<accession>A0ABT2LN50</accession>
<reference evidence="9 10" key="1">
    <citation type="submission" date="2022-09" db="EMBL/GenBank/DDBJ databases">
        <title>Chelativorans salina sp. nov., a novel slightly halophilic bacterium isolated from a saline lake sediment enrichment.</title>
        <authorList>
            <person name="Gao L."/>
            <person name="Fang B.-Z."/>
            <person name="Li W.-J."/>
        </authorList>
    </citation>
    <scope>NUCLEOTIDE SEQUENCE [LARGE SCALE GENOMIC DNA]</scope>
    <source>
        <strain evidence="9 10">EGI FJ00035</strain>
    </source>
</reference>
<proteinExistence type="inferred from homology"/>
<dbReference type="PANTHER" id="PTHR43831:SF1">
    <property type="entry name" value="ISOBUTYRYL-COA DEHYDROGENASE, MITOCHONDRIAL"/>
    <property type="match status" value="1"/>
</dbReference>
<dbReference type="InterPro" id="IPR013786">
    <property type="entry name" value="AcylCoA_DH/ox_N"/>
</dbReference>